<evidence type="ECO:0000256" key="1">
    <source>
        <dbReference type="ARBA" id="ARBA00022723"/>
    </source>
</evidence>
<keyword evidence="2" id="KW-0413">Isomerase</keyword>
<name>A0A2M8Q8V2_9CHLR</name>
<dbReference type="PANTHER" id="PTHR11749">
    <property type="entry name" value="RIBULOSE-5-PHOSPHATE-3-EPIMERASE"/>
    <property type="match status" value="1"/>
</dbReference>
<organism evidence="3 4">
    <name type="scientific">Candidatus Thermofonsia Clade 3 bacterium</name>
    <dbReference type="NCBI Taxonomy" id="2364212"/>
    <lineage>
        <taxon>Bacteria</taxon>
        <taxon>Bacillati</taxon>
        <taxon>Chloroflexota</taxon>
        <taxon>Candidatus Thermofontia</taxon>
        <taxon>Candidatus Thermofonsia Clade 3</taxon>
    </lineage>
</organism>
<dbReference type="Pfam" id="PF00834">
    <property type="entry name" value="Ribul_P_3_epim"/>
    <property type="match status" value="1"/>
</dbReference>
<dbReference type="InterPro" id="IPR013785">
    <property type="entry name" value="Aldolase_TIM"/>
</dbReference>
<dbReference type="Gene3D" id="3.20.20.70">
    <property type="entry name" value="Aldolase class I"/>
    <property type="match status" value="1"/>
</dbReference>
<sequence length="138" mass="14345">MIVQEDTTPDLAATVAAVRRLGCQVGVGVNRSRSVEALASVLPQVDLLLVMAVEPGFGGQPFDASVLDKVRWLHAQRRAQRLHFAIGVDGGVNLTTIGECVAAGADFFAVGSAAFAGDIAASVQALRNAATTSMALRR</sequence>
<evidence type="ECO:0000256" key="2">
    <source>
        <dbReference type="ARBA" id="ARBA00023235"/>
    </source>
</evidence>
<evidence type="ECO:0000313" key="3">
    <source>
        <dbReference type="EMBL" id="PJF46232.1"/>
    </source>
</evidence>
<dbReference type="GO" id="GO:0005975">
    <property type="term" value="P:carbohydrate metabolic process"/>
    <property type="evidence" value="ECO:0007669"/>
    <property type="project" value="InterPro"/>
</dbReference>
<dbReference type="InterPro" id="IPR011060">
    <property type="entry name" value="RibuloseP-bd_barrel"/>
</dbReference>
<dbReference type="GO" id="GO:0016857">
    <property type="term" value="F:racemase and epimerase activity, acting on carbohydrates and derivatives"/>
    <property type="evidence" value="ECO:0007669"/>
    <property type="project" value="InterPro"/>
</dbReference>
<evidence type="ECO:0008006" key="5">
    <source>
        <dbReference type="Google" id="ProtNLM"/>
    </source>
</evidence>
<evidence type="ECO:0000313" key="4">
    <source>
        <dbReference type="Proteomes" id="UP000230790"/>
    </source>
</evidence>
<dbReference type="Proteomes" id="UP000230790">
    <property type="component" value="Unassembled WGS sequence"/>
</dbReference>
<gene>
    <name evidence="3" type="ORF">CUN48_14850</name>
</gene>
<comment type="caution">
    <text evidence="3">The sequence shown here is derived from an EMBL/GenBank/DDBJ whole genome shotgun (WGS) entry which is preliminary data.</text>
</comment>
<dbReference type="AlphaFoldDB" id="A0A2M8Q8V2"/>
<keyword evidence="1" id="KW-0479">Metal-binding</keyword>
<reference evidence="3 4" key="1">
    <citation type="submission" date="2017-11" db="EMBL/GenBank/DDBJ databases">
        <title>Evolution of Phototrophy in the Chloroflexi Phylum Driven by Horizontal Gene Transfer.</title>
        <authorList>
            <person name="Ward L.M."/>
            <person name="Hemp J."/>
            <person name="Shih P.M."/>
            <person name="Mcglynn S.E."/>
            <person name="Fischer W."/>
        </authorList>
    </citation>
    <scope>NUCLEOTIDE SEQUENCE [LARGE SCALE GENOMIC DNA]</scope>
    <source>
        <strain evidence="3">JP3_7</strain>
    </source>
</reference>
<dbReference type="InterPro" id="IPR000056">
    <property type="entry name" value="Ribul_P_3_epim-like"/>
</dbReference>
<proteinExistence type="predicted"/>
<protein>
    <recommendedName>
        <fullName evidence="5">Ribulose-phosphate 3-epimerase</fullName>
    </recommendedName>
</protein>
<dbReference type="EMBL" id="PGTN01000361">
    <property type="protein sequence ID" value="PJF46232.1"/>
    <property type="molecule type" value="Genomic_DNA"/>
</dbReference>
<dbReference type="SUPFAM" id="SSF51366">
    <property type="entry name" value="Ribulose-phoshate binding barrel"/>
    <property type="match status" value="1"/>
</dbReference>
<dbReference type="GO" id="GO:0046872">
    <property type="term" value="F:metal ion binding"/>
    <property type="evidence" value="ECO:0007669"/>
    <property type="project" value="UniProtKB-KW"/>
</dbReference>
<accession>A0A2M8Q8V2</accession>